<organism evidence="2 3">
    <name type="scientific">Sphagnurus paluster</name>
    <dbReference type="NCBI Taxonomy" id="117069"/>
    <lineage>
        <taxon>Eukaryota</taxon>
        <taxon>Fungi</taxon>
        <taxon>Dikarya</taxon>
        <taxon>Basidiomycota</taxon>
        <taxon>Agaricomycotina</taxon>
        <taxon>Agaricomycetes</taxon>
        <taxon>Agaricomycetidae</taxon>
        <taxon>Agaricales</taxon>
        <taxon>Tricholomatineae</taxon>
        <taxon>Lyophyllaceae</taxon>
        <taxon>Sphagnurus</taxon>
    </lineage>
</organism>
<evidence type="ECO:0000313" key="2">
    <source>
        <dbReference type="EMBL" id="KAG5649779.1"/>
    </source>
</evidence>
<comment type="caution">
    <text evidence="2">The sequence shown here is derived from an EMBL/GenBank/DDBJ whole genome shotgun (WGS) entry which is preliminary data.</text>
</comment>
<evidence type="ECO:0000313" key="3">
    <source>
        <dbReference type="Proteomes" id="UP000717328"/>
    </source>
</evidence>
<protein>
    <recommendedName>
        <fullName evidence="4">BTB domain-containing protein</fullName>
    </recommendedName>
</protein>
<accession>A0A9P7GFT6</accession>
<reference evidence="2" key="2">
    <citation type="submission" date="2021-10" db="EMBL/GenBank/DDBJ databases">
        <title>Phylogenomics reveals ancestral predisposition of the termite-cultivated fungus Termitomyces towards a domesticated lifestyle.</title>
        <authorList>
            <person name="Auxier B."/>
            <person name="Grum-Grzhimaylo A."/>
            <person name="Cardenas M.E."/>
            <person name="Lodge J.D."/>
            <person name="Laessoe T."/>
            <person name="Pedersen O."/>
            <person name="Smith M.E."/>
            <person name="Kuyper T.W."/>
            <person name="Franco-Molano E.A."/>
            <person name="Baroni T.J."/>
            <person name="Aanen D.K."/>
        </authorList>
    </citation>
    <scope>NUCLEOTIDE SEQUENCE</scope>
    <source>
        <strain evidence="2">D49</strain>
    </source>
</reference>
<name>A0A9P7GFT6_9AGAR</name>
<feature type="compositionally biased region" description="Basic and acidic residues" evidence="1">
    <location>
        <begin position="367"/>
        <end position="379"/>
    </location>
</feature>
<dbReference type="EMBL" id="JABCKI010000710">
    <property type="protein sequence ID" value="KAG5649779.1"/>
    <property type="molecule type" value="Genomic_DNA"/>
</dbReference>
<dbReference type="AlphaFoldDB" id="A0A9P7GFT6"/>
<feature type="compositionally biased region" description="Basic and acidic residues" evidence="1">
    <location>
        <begin position="304"/>
        <end position="332"/>
    </location>
</feature>
<dbReference type="InterPro" id="IPR011333">
    <property type="entry name" value="SKP1/BTB/POZ_sf"/>
</dbReference>
<keyword evidence="3" id="KW-1185">Reference proteome</keyword>
<evidence type="ECO:0000256" key="1">
    <source>
        <dbReference type="SAM" id="MobiDB-lite"/>
    </source>
</evidence>
<proteinExistence type="predicted"/>
<gene>
    <name evidence="2" type="ORF">H0H81_002068</name>
</gene>
<feature type="region of interest" description="Disordered" evidence="1">
    <location>
        <begin position="183"/>
        <end position="379"/>
    </location>
</feature>
<dbReference type="Gene3D" id="3.30.710.10">
    <property type="entry name" value="Potassium Channel Kv1.1, Chain A"/>
    <property type="match status" value="1"/>
</dbReference>
<reference evidence="2" key="1">
    <citation type="submission" date="2021-02" db="EMBL/GenBank/DDBJ databases">
        <authorList>
            <person name="Nieuwenhuis M."/>
            <person name="Van De Peppel L.J.J."/>
        </authorList>
    </citation>
    <scope>NUCLEOTIDE SEQUENCE</scope>
    <source>
        <strain evidence="2">D49</strain>
    </source>
</reference>
<dbReference type="OrthoDB" id="3184970at2759"/>
<sequence>MGSENKASESDADVSFLSSDNVLFRIHRQNIEFNCGALRPGEVAVDGEIVPLRDQTAETLELLFQFIYPQVHPHLETTAFEVLAPLAEAAEKYKVYAAMNICRARMKYTLPAHALEVFNYAARYGYQDIMSAAAPELLDIPMDEIVQRLSPVMFIPWVRYRESWSRAAFSTIKNKLGLGPTISTGEADSYEPNAHPQKSGGRGSQVPATLDPSPPSSPIDWASPSTKDIPQPKKASGWGETPWGEKPADQAVPKLPSFHGWGVKPAETAPSVAWAENPPAKKKNRGGGLKATTKAADKGLPIDWGKDPFMEEDPTRKAEPTMPSVDHHRDTDVQTPDQPKAASSSRQNTISGSLDSTGLGGRGTTSQKERWADLEEKRSRASLKAAFNQRGEWAEIETALASVPPFESFL</sequence>
<feature type="compositionally biased region" description="Polar residues" evidence="1">
    <location>
        <begin position="333"/>
        <end position="356"/>
    </location>
</feature>
<evidence type="ECO:0008006" key="4">
    <source>
        <dbReference type="Google" id="ProtNLM"/>
    </source>
</evidence>
<dbReference type="Proteomes" id="UP000717328">
    <property type="component" value="Unassembled WGS sequence"/>
</dbReference>